<gene>
    <name evidence="2" type="ORF">Nepgr_030289</name>
</gene>
<name>A0AAD3TGF0_NEPGR</name>
<evidence type="ECO:0000313" key="2">
    <source>
        <dbReference type="EMBL" id="GMH28446.1"/>
    </source>
</evidence>
<comment type="caution">
    <text evidence="2">The sequence shown here is derived from an EMBL/GenBank/DDBJ whole genome shotgun (WGS) entry which is preliminary data.</text>
</comment>
<dbReference type="AlphaFoldDB" id="A0AAD3TGF0"/>
<proteinExistence type="predicted"/>
<keyword evidence="3" id="KW-1185">Reference proteome</keyword>
<feature type="chain" id="PRO_5041956178" evidence="1">
    <location>
        <begin position="24"/>
        <end position="132"/>
    </location>
</feature>
<reference evidence="2" key="1">
    <citation type="submission" date="2023-05" db="EMBL/GenBank/DDBJ databases">
        <title>Nepenthes gracilis genome sequencing.</title>
        <authorList>
            <person name="Fukushima K."/>
        </authorList>
    </citation>
    <scope>NUCLEOTIDE SEQUENCE</scope>
    <source>
        <strain evidence="2">SING2019-196</strain>
    </source>
</reference>
<evidence type="ECO:0000256" key="1">
    <source>
        <dbReference type="SAM" id="SignalP"/>
    </source>
</evidence>
<accession>A0AAD3TGF0</accession>
<feature type="signal peptide" evidence="1">
    <location>
        <begin position="1"/>
        <end position="23"/>
    </location>
</feature>
<sequence length="132" mass="15188">MPPSGVPLHLHYALHFLWHLSLTVNHLDLFKLSSCAEFLPVLREFGSLAISLHTSFLSPPRERGREREKESYFWFYEAYVDQGIINTFSVFEREDAVLIRPVAIPYLSDGLQQGRGYQGQRYCGEENGKQGL</sequence>
<organism evidence="2 3">
    <name type="scientific">Nepenthes gracilis</name>
    <name type="common">Slender pitcher plant</name>
    <dbReference type="NCBI Taxonomy" id="150966"/>
    <lineage>
        <taxon>Eukaryota</taxon>
        <taxon>Viridiplantae</taxon>
        <taxon>Streptophyta</taxon>
        <taxon>Embryophyta</taxon>
        <taxon>Tracheophyta</taxon>
        <taxon>Spermatophyta</taxon>
        <taxon>Magnoliopsida</taxon>
        <taxon>eudicotyledons</taxon>
        <taxon>Gunneridae</taxon>
        <taxon>Pentapetalae</taxon>
        <taxon>Caryophyllales</taxon>
        <taxon>Nepenthaceae</taxon>
        <taxon>Nepenthes</taxon>
    </lineage>
</organism>
<keyword evidence="1" id="KW-0732">Signal</keyword>
<dbReference type="Proteomes" id="UP001279734">
    <property type="component" value="Unassembled WGS sequence"/>
</dbReference>
<protein>
    <submittedName>
        <fullName evidence="2">Uncharacterized protein</fullName>
    </submittedName>
</protein>
<dbReference type="EMBL" id="BSYO01000034">
    <property type="protein sequence ID" value="GMH28446.1"/>
    <property type="molecule type" value="Genomic_DNA"/>
</dbReference>
<evidence type="ECO:0000313" key="3">
    <source>
        <dbReference type="Proteomes" id="UP001279734"/>
    </source>
</evidence>